<evidence type="ECO:0000313" key="7">
    <source>
        <dbReference type="Proteomes" id="UP000235116"/>
    </source>
</evidence>
<dbReference type="SUPFAM" id="SSF46561">
    <property type="entry name" value="Ribosomal protein L29 (L29p)"/>
    <property type="match status" value="1"/>
</dbReference>
<comment type="similarity">
    <text evidence="1 5">Belongs to the universal ribosomal protein uL29 family.</text>
</comment>
<organism evidence="6 7">
    <name type="scientific">Ketobacter alkanivorans</name>
    <dbReference type="NCBI Taxonomy" id="1917421"/>
    <lineage>
        <taxon>Bacteria</taxon>
        <taxon>Pseudomonadati</taxon>
        <taxon>Pseudomonadota</taxon>
        <taxon>Gammaproteobacteria</taxon>
        <taxon>Pseudomonadales</taxon>
        <taxon>Ketobacteraceae</taxon>
        <taxon>Ketobacter</taxon>
    </lineage>
</organism>
<dbReference type="InterPro" id="IPR001854">
    <property type="entry name" value="Ribosomal_uL29"/>
</dbReference>
<evidence type="ECO:0000256" key="1">
    <source>
        <dbReference type="ARBA" id="ARBA00009254"/>
    </source>
</evidence>
<keyword evidence="3 5" id="KW-0687">Ribonucleoprotein</keyword>
<dbReference type="AlphaFoldDB" id="A0A2K9LI63"/>
<dbReference type="GO" id="GO:0003735">
    <property type="term" value="F:structural constituent of ribosome"/>
    <property type="evidence" value="ECO:0007669"/>
    <property type="project" value="InterPro"/>
</dbReference>
<evidence type="ECO:0000313" key="6">
    <source>
        <dbReference type="EMBL" id="AUM12056.1"/>
    </source>
</evidence>
<dbReference type="InterPro" id="IPR036049">
    <property type="entry name" value="Ribosomal_uL29_sf"/>
</dbReference>
<reference evidence="7" key="1">
    <citation type="submission" date="2017-08" db="EMBL/GenBank/DDBJ databases">
        <title>Direct submision.</title>
        <authorList>
            <person name="Kim S.-J."/>
            <person name="Rhee S.-K."/>
        </authorList>
    </citation>
    <scope>NUCLEOTIDE SEQUENCE [LARGE SCALE GENOMIC DNA]</scope>
    <source>
        <strain evidence="7">GI5</strain>
    </source>
</reference>
<dbReference type="PANTHER" id="PTHR10916:SF0">
    <property type="entry name" value="LARGE RIBOSOMAL SUBUNIT PROTEIN UL29C"/>
    <property type="match status" value="1"/>
</dbReference>
<dbReference type="EMBL" id="CP022684">
    <property type="protein sequence ID" value="AUM12056.1"/>
    <property type="molecule type" value="Genomic_DNA"/>
</dbReference>
<dbReference type="Proteomes" id="UP000235116">
    <property type="component" value="Chromosome"/>
</dbReference>
<dbReference type="Pfam" id="PF00831">
    <property type="entry name" value="Ribosomal_L29"/>
    <property type="match status" value="1"/>
</dbReference>
<accession>A0A2K9LI63</accession>
<evidence type="ECO:0000256" key="4">
    <source>
        <dbReference type="ARBA" id="ARBA00035204"/>
    </source>
</evidence>
<sequence length="64" mass="7405">MSANDLRQKNESELNEHLLGLLREQFENRMKLATGQLGQSHVMKKTRREIARTKTILAEIKQGN</sequence>
<dbReference type="KEGG" id="kak:Kalk_06305"/>
<dbReference type="FunFam" id="1.10.287.310:FF:000001">
    <property type="entry name" value="50S ribosomal protein L29"/>
    <property type="match status" value="1"/>
</dbReference>
<dbReference type="RefSeq" id="WP_101893393.1">
    <property type="nucleotide sequence ID" value="NZ_CP022684.1"/>
</dbReference>
<keyword evidence="7" id="KW-1185">Reference proteome</keyword>
<evidence type="ECO:0000256" key="2">
    <source>
        <dbReference type="ARBA" id="ARBA00022980"/>
    </source>
</evidence>
<dbReference type="InterPro" id="IPR050063">
    <property type="entry name" value="Ribosomal_protein_uL29"/>
</dbReference>
<evidence type="ECO:0000256" key="3">
    <source>
        <dbReference type="ARBA" id="ARBA00023274"/>
    </source>
</evidence>
<dbReference type="OrthoDB" id="9815192at2"/>
<dbReference type="PANTHER" id="PTHR10916">
    <property type="entry name" value="60S RIBOSOMAL PROTEIN L35/50S RIBOSOMAL PROTEIN L29"/>
    <property type="match status" value="1"/>
</dbReference>
<evidence type="ECO:0000256" key="5">
    <source>
        <dbReference type="HAMAP-Rule" id="MF_00374"/>
    </source>
</evidence>
<dbReference type="HAMAP" id="MF_00374">
    <property type="entry name" value="Ribosomal_uL29"/>
    <property type="match status" value="1"/>
</dbReference>
<dbReference type="CDD" id="cd00427">
    <property type="entry name" value="Ribosomal_L29_HIP"/>
    <property type="match status" value="1"/>
</dbReference>
<dbReference type="GO" id="GO:0006412">
    <property type="term" value="P:translation"/>
    <property type="evidence" value="ECO:0007669"/>
    <property type="project" value="UniProtKB-UniRule"/>
</dbReference>
<dbReference type="Gene3D" id="1.10.287.310">
    <property type="match status" value="1"/>
</dbReference>
<dbReference type="GO" id="GO:0022625">
    <property type="term" value="C:cytosolic large ribosomal subunit"/>
    <property type="evidence" value="ECO:0007669"/>
    <property type="project" value="TreeGrafter"/>
</dbReference>
<gene>
    <name evidence="5" type="primary">rpmC</name>
    <name evidence="6" type="ORF">Kalk_06305</name>
</gene>
<dbReference type="NCBIfam" id="TIGR00012">
    <property type="entry name" value="L29"/>
    <property type="match status" value="1"/>
</dbReference>
<protein>
    <recommendedName>
        <fullName evidence="4 5">Large ribosomal subunit protein uL29</fullName>
    </recommendedName>
</protein>
<proteinExistence type="inferred from homology"/>
<keyword evidence="2 5" id="KW-0689">Ribosomal protein</keyword>
<name>A0A2K9LI63_9GAMM</name>